<comment type="pathway">
    <text evidence="1">Plant hormone metabolism; auxin biosynthesis.</text>
</comment>
<dbReference type="Proteomes" id="UP000263900">
    <property type="component" value="Chromosome"/>
</dbReference>
<feature type="domain" description="Amine oxidase" evidence="7">
    <location>
        <begin position="13"/>
        <end position="421"/>
    </location>
</feature>
<dbReference type="InterPro" id="IPR002937">
    <property type="entry name" value="Amino_oxidase"/>
</dbReference>
<organism evidence="8 9">
    <name type="scientific">Paraflavitalea soli</name>
    <dbReference type="NCBI Taxonomy" id="2315862"/>
    <lineage>
        <taxon>Bacteria</taxon>
        <taxon>Pseudomonadati</taxon>
        <taxon>Bacteroidota</taxon>
        <taxon>Chitinophagia</taxon>
        <taxon>Chitinophagales</taxon>
        <taxon>Chitinophagaceae</taxon>
        <taxon>Paraflavitalea</taxon>
    </lineage>
</organism>
<accession>A0A3B7N7H4</accession>
<dbReference type="InterPro" id="IPR050281">
    <property type="entry name" value="Flavin_monoamine_oxidase"/>
</dbReference>
<dbReference type="PANTHER" id="PTHR10742:SF410">
    <property type="entry name" value="LYSINE-SPECIFIC HISTONE DEMETHYLASE 2"/>
    <property type="match status" value="1"/>
</dbReference>
<name>A0A3B7N7H4_9BACT</name>
<evidence type="ECO:0000256" key="6">
    <source>
        <dbReference type="ARBA" id="ARBA00047321"/>
    </source>
</evidence>
<dbReference type="RefSeq" id="WP_119053774.1">
    <property type="nucleotide sequence ID" value="NZ_CP032157.1"/>
</dbReference>
<dbReference type="EC" id="1.13.12.3" evidence="3"/>
<evidence type="ECO:0000256" key="3">
    <source>
        <dbReference type="ARBA" id="ARBA00012535"/>
    </source>
</evidence>
<evidence type="ECO:0000313" key="9">
    <source>
        <dbReference type="Proteomes" id="UP000263900"/>
    </source>
</evidence>
<keyword evidence="5" id="KW-0073">Auxin biosynthesis</keyword>
<dbReference type="Gene3D" id="3.50.50.60">
    <property type="entry name" value="FAD/NAD(P)-binding domain"/>
    <property type="match status" value="1"/>
</dbReference>
<dbReference type="AlphaFoldDB" id="A0A3B7N7H4"/>
<sequence>MSSSVLIIGAGAAGLMAARELSAHGHPVTILEARNRAGGRMHTLHPTAFSVPVEAGAEFVHGKLPLTLQLLQEAGIAYTPVEGRMIEVRKGRWHRQDHFVDGWDTLMEHLQALQQDMTVREFLDTHFTEHRYEELRRSVQRFAEGYDGADINKASVLSLRSEWEKEEEEQYHITGGYERLTDYLIAQCIRQRCLLHFNTTIKHIRWQESGVEAISRDGQSFQASKVIITIPLGVWQQPAGQASIGFTPAIEQQFTAFRQIGFSAVIKISLEFKQPFWQEYEKELGFLFSEEIFPTWWTQLPHPAPFLTGWINGPQAASFTQTPPEKMLQYALYSLAGIFGLPLIFLEQQLVASQITDWGADPFAQGAYSYDMLPSRAARQVLQQPVSNTLFLAGEALYEGPHPGTVEAALVSGKEAAAKLIAVLPR</sequence>
<evidence type="ECO:0000313" key="8">
    <source>
        <dbReference type="EMBL" id="AXY77901.1"/>
    </source>
</evidence>
<dbReference type="PRINTS" id="PR00420">
    <property type="entry name" value="RNGMNOXGNASE"/>
</dbReference>
<comment type="catalytic activity">
    <reaction evidence="6">
        <text>L-tryptophan + O2 = indole-3-acetamide + CO2 + H2O</text>
        <dbReference type="Rhea" id="RHEA:16165"/>
        <dbReference type="ChEBI" id="CHEBI:15377"/>
        <dbReference type="ChEBI" id="CHEBI:15379"/>
        <dbReference type="ChEBI" id="CHEBI:16031"/>
        <dbReference type="ChEBI" id="CHEBI:16526"/>
        <dbReference type="ChEBI" id="CHEBI:57912"/>
        <dbReference type="EC" id="1.13.12.3"/>
    </reaction>
</comment>
<proteinExistence type="inferred from homology"/>
<evidence type="ECO:0000256" key="5">
    <source>
        <dbReference type="ARBA" id="ARBA00023070"/>
    </source>
</evidence>
<dbReference type="GO" id="GO:0009851">
    <property type="term" value="P:auxin biosynthetic process"/>
    <property type="evidence" value="ECO:0007669"/>
    <property type="project" value="UniProtKB-KW"/>
</dbReference>
<gene>
    <name evidence="8" type="ORF">D3H65_29645</name>
</gene>
<dbReference type="PANTHER" id="PTHR10742">
    <property type="entry name" value="FLAVIN MONOAMINE OXIDASE"/>
    <property type="match status" value="1"/>
</dbReference>
<dbReference type="KEGG" id="pseg:D3H65_29645"/>
<dbReference type="EMBL" id="CP032157">
    <property type="protein sequence ID" value="AXY77901.1"/>
    <property type="molecule type" value="Genomic_DNA"/>
</dbReference>
<protein>
    <recommendedName>
        <fullName evidence="4">Tryptophan 2-monooxygenase</fullName>
        <ecNumber evidence="3">1.13.12.3</ecNumber>
    </recommendedName>
</protein>
<evidence type="ECO:0000256" key="4">
    <source>
        <dbReference type="ARBA" id="ARBA00017871"/>
    </source>
</evidence>
<dbReference type="SUPFAM" id="SSF54373">
    <property type="entry name" value="FAD-linked reductases, C-terminal domain"/>
    <property type="match status" value="1"/>
</dbReference>
<evidence type="ECO:0000256" key="2">
    <source>
        <dbReference type="ARBA" id="ARBA00005833"/>
    </source>
</evidence>
<dbReference type="OrthoDB" id="56323at2"/>
<dbReference type="InterPro" id="IPR036188">
    <property type="entry name" value="FAD/NAD-bd_sf"/>
</dbReference>
<dbReference type="SUPFAM" id="SSF51905">
    <property type="entry name" value="FAD/NAD(P)-binding domain"/>
    <property type="match status" value="1"/>
</dbReference>
<keyword evidence="9" id="KW-1185">Reference proteome</keyword>
<evidence type="ECO:0000259" key="7">
    <source>
        <dbReference type="Pfam" id="PF01593"/>
    </source>
</evidence>
<evidence type="ECO:0000256" key="1">
    <source>
        <dbReference type="ARBA" id="ARBA00004814"/>
    </source>
</evidence>
<dbReference type="Pfam" id="PF01593">
    <property type="entry name" value="Amino_oxidase"/>
    <property type="match status" value="1"/>
</dbReference>
<dbReference type="GO" id="GO:0050361">
    <property type="term" value="F:tryptophan 2-monooxygenase activity"/>
    <property type="evidence" value="ECO:0007669"/>
    <property type="project" value="UniProtKB-EC"/>
</dbReference>
<comment type="similarity">
    <text evidence="2">Belongs to the tryptophan 2-monooxygenase family.</text>
</comment>
<reference evidence="8 9" key="1">
    <citation type="submission" date="2018-09" db="EMBL/GenBank/DDBJ databases">
        <title>Genome sequencing of strain 6GH32-13.</title>
        <authorList>
            <person name="Weon H.-Y."/>
            <person name="Heo J."/>
            <person name="Kwon S.-W."/>
        </authorList>
    </citation>
    <scope>NUCLEOTIDE SEQUENCE [LARGE SCALE GENOMIC DNA]</scope>
    <source>
        <strain evidence="8 9">5GH32-13</strain>
    </source>
</reference>